<reference evidence="1 2" key="1">
    <citation type="submission" date="2018-11" db="EMBL/GenBank/DDBJ databases">
        <authorList>
            <consortium name="Pathogen Informatics"/>
        </authorList>
    </citation>
    <scope>NUCLEOTIDE SEQUENCE [LARGE SCALE GENOMIC DNA]</scope>
</reference>
<keyword evidence="2" id="KW-1185">Reference proteome</keyword>
<evidence type="ECO:0000313" key="2">
    <source>
        <dbReference type="Proteomes" id="UP000281553"/>
    </source>
</evidence>
<sequence>MPDVEHFLTQRGMTISAAKSSVIVFTMGAKEFSRHLAIIVNVASLPLVRKP</sequence>
<gene>
    <name evidence="1" type="ORF">DILT_LOCUS18593</name>
</gene>
<dbReference type="Proteomes" id="UP000281553">
    <property type="component" value="Unassembled WGS sequence"/>
</dbReference>
<dbReference type="OrthoDB" id="8058536at2759"/>
<organism evidence="1 2">
    <name type="scientific">Dibothriocephalus latus</name>
    <name type="common">Fish tapeworm</name>
    <name type="synonym">Diphyllobothrium latum</name>
    <dbReference type="NCBI Taxonomy" id="60516"/>
    <lineage>
        <taxon>Eukaryota</taxon>
        <taxon>Metazoa</taxon>
        <taxon>Spiralia</taxon>
        <taxon>Lophotrochozoa</taxon>
        <taxon>Platyhelminthes</taxon>
        <taxon>Cestoda</taxon>
        <taxon>Eucestoda</taxon>
        <taxon>Diphyllobothriidea</taxon>
        <taxon>Diphyllobothriidae</taxon>
        <taxon>Dibothriocephalus</taxon>
    </lineage>
</organism>
<evidence type="ECO:0000313" key="1">
    <source>
        <dbReference type="EMBL" id="VDN41619.1"/>
    </source>
</evidence>
<proteinExistence type="predicted"/>
<dbReference type="AlphaFoldDB" id="A0A3P7RLI8"/>
<name>A0A3P7RLI8_DIBLA</name>
<protein>
    <submittedName>
        <fullName evidence="1">Uncharacterized protein</fullName>
    </submittedName>
</protein>
<dbReference type="EMBL" id="UYRU01101995">
    <property type="protein sequence ID" value="VDN41619.1"/>
    <property type="molecule type" value="Genomic_DNA"/>
</dbReference>
<accession>A0A3P7RLI8</accession>